<reference evidence="3" key="1">
    <citation type="submission" date="2016-01" db="EMBL/GenBank/DDBJ databases">
        <title>Draft genome of Chromobacterium sp. F49.</title>
        <authorList>
            <person name="Hong K.W."/>
        </authorList>
    </citation>
    <scope>NUCLEOTIDE SEQUENCE [LARGE SCALE GENOMIC DNA]</scope>
    <source>
        <strain evidence="3">CN3</strain>
    </source>
</reference>
<organism evidence="2 3">
    <name type="scientific">Sphingomonas hankookensis</name>
    <dbReference type="NCBI Taxonomy" id="563996"/>
    <lineage>
        <taxon>Bacteria</taxon>
        <taxon>Pseudomonadati</taxon>
        <taxon>Pseudomonadota</taxon>
        <taxon>Alphaproteobacteria</taxon>
        <taxon>Sphingomonadales</taxon>
        <taxon>Sphingomonadaceae</taxon>
        <taxon>Sphingomonas</taxon>
    </lineage>
</organism>
<name>A0ABR5YEJ4_9SPHN</name>
<evidence type="ECO:0000313" key="2">
    <source>
        <dbReference type="EMBL" id="KZE17708.1"/>
    </source>
</evidence>
<feature type="chain" id="PRO_5046739241" description="Nuclear transport factor 2 family protein" evidence="1">
    <location>
        <begin position="20"/>
        <end position="175"/>
    </location>
</feature>
<gene>
    <name evidence="2" type="ORF">AVT10_10275</name>
</gene>
<keyword evidence="1" id="KW-0732">Signal</keyword>
<dbReference type="Proteomes" id="UP000076609">
    <property type="component" value="Unassembled WGS sequence"/>
</dbReference>
<evidence type="ECO:0000256" key="1">
    <source>
        <dbReference type="SAM" id="SignalP"/>
    </source>
</evidence>
<keyword evidence="3" id="KW-1185">Reference proteome</keyword>
<dbReference type="RefSeq" id="WP_066688709.1">
    <property type="nucleotide sequence ID" value="NZ_CP117025.1"/>
</dbReference>
<accession>A0ABR5YEJ4</accession>
<comment type="caution">
    <text evidence="2">The sequence shown here is derived from an EMBL/GenBank/DDBJ whole genome shotgun (WGS) entry which is preliminary data.</text>
</comment>
<dbReference type="EMBL" id="LQQO01000005">
    <property type="protein sequence ID" value="KZE17708.1"/>
    <property type="molecule type" value="Genomic_DNA"/>
</dbReference>
<sequence length="175" mass="18434">MTIGLGALLLLSACGGAETAVEANATDAAVPVEAPAEAPVAPVTPPVEASATPSAAATGQSLDEFWARFRTAALANDAAGIAALSAPTVMQHGDLDDSPKHRLTPAQVGPVLKKLLDNPNNVDGEGQTQRQLLEATRTVKVDPTWAKDRIRIGDMEFALGRNGWQLDQIYYEDYD</sequence>
<proteinExistence type="predicted"/>
<evidence type="ECO:0000313" key="3">
    <source>
        <dbReference type="Proteomes" id="UP000076609"/>
    </source>
</evidence>
<protein>
    <recommendedName>
        <fullName evidence="4">Nuclear transport factor 2 family protein</fullName>
    </recommendedName>
</protein>
<evidence type="ECO:0008006" key="4">
    <source>
        <dbReference type="Google" id="ProtNLM"/>
    </source>
</evidence>
<feature type="signal peptide" evidence="1">
    <location>
        <begin position="1"/>
        <end position="19"/>
    </location>
</feature>